<dbReference type="eggNOG" id="KOG3789">
    <property type="taxonomic scope" value="Eukaryota"/>
</dbReference>
<comment type="similarity">
    <text evidence="1">Belongs to the NPR2 family.</text>
</comment>
<dbReference type="EMBL" id="LATX01001869">
    <property type="protein sequence ID" value="KTB37140.1"/>
    <property type="molecule type" value="Genomic_DNA"/>
</dbReference>
<accession>A0A0W0FLD6</accession>
<dbReference type="GO" id="GO:0005096">
    <property type="term" value="F:GTPase activator activity"/>
    <property type="evidence" value="ECO:0007669"/>
    <property type="project" value="TreeGrafter"/>
</dbReference>
<dbReference type="GO" id="GO:1990130">
    <property type="term" value="C:GATOR1 complex"/>
    <property type="evidence" value="ECO:0007669"/>
    <property type="project" value="TreeGrafter"/>
</dbReference>
<evidence type="ECO:0000256" key="1">
    <source>
        <dbReference type="ARBA" id="ARBA00008433"/>
    </source>
</evidence>
<evidence type="ECO:0000256" key="2">
    <source>
        <dbReference type="SAM" id="MobiDB-lite"/>
    </source>
</evidence>
<organism evidence="3 4">
    <name type="scientific">Moniliophthora roreri</name>
    <name type="common">Frosty pod rot fungus</name>
    <name type="synonym">Monilia roreri</name>
    <dbReference type="NCBI Taxonomy" id="221103"/>
    <lineage>
        <taxon>Eukaryota</taxon>
        <taxon>Fungi</taxon>
        <taxon>Dikarya</taxon>
        <taxon>Basidiomycota</taxon>
        <taxon>Agaricomycotina</taxon>
        <taxon>Agaricomycetes</taxon>
        <taxon>Agaricomycetidae</taxon>
        <taxon>Agaricales</taxon>
        <taxon>Marasmiineae</taxon>
        <taxon>Marasmiaceae</taxon>
        <taxon>Moniliophthora</taxon>
    </lineage>
</organism>
<protein>
    <submittedName>
        <fullName evidence="3">Putative NPR2-domain-containing protein</fullName>
    </submittedName>
</protein>
<dbReference type="PANTHER" id="PTHR12991:SF10">
    <property type="entry name" value="GATOR COMPLEX PROTEIN NPRL2"/>
    <property type="match status" value="1"/>
</dbReference>
<feature type="region of interest" description="Disordered" evidence="2">
    <location>
        <begin position="444"/>
        <end position="493"/>
    </location>
</feature>
<reference evidence="3 4" key="1">
    <citation type="submission" date="2015-12" db="EMBL/GenBank/DDBJ databases">
        <title>Draft genome sequence of Moniliophthora roreri, the causal agent of frosty pod rot of cacao.</title>
        <authorList>
            <person name="Aime M.C."/>
            <person name="Diaz-Valderrama J.R."/>
            <person name="Kijpornyongpan T."/>
            <person name="Phillips-Mora W."/>
        </authorList>
    </citation>
    <scope>NUCLEOTIDE SEQUENCE [LARGE SCALE GENOMIC DNA]</scope>
    <source>
        <strain evidence="3 4">MCA 2952</strain>
    </source>
</reference>
<dbReference type="AlphaFoldDB" id="A0A0W0FLD6"/>
<proteinExistence type="inferred from homology"/>
<feature type="compositionally biased region" description="Polar residues" evidence="2">
    <location>
        <begin position="463"/>
        <end position="483"/>
    </location>
</feature>
<sequence length="650" mass="72482">MTTDGDSFLPRIQSVFYAGFDVVTGPKILYQVPEGLIASPQPQTPFSNPSSPNLGSQLPLPATSPVEYRSTRSLHSPSKRTQNTLFNFEEISKYVIPPPALCGRLVVCATKRHRIIGFPAQLEGEKYQRNFFRFNLCFVFERTADLSCYEPIVRKISRVLTNCEEESDFLSSPHTSQTIHAVLEQLYEDLNSYSETSIPIDQFNSIELKIFPFYPNPPPVNDWMVPVALINLSKRIEDNWDLTMAKVCRHINGVNHVSRIAHLADCDITLTRAAISHLLYYQVIMTIDIFQYSNMYTLSRSIQWLAQEAHVKEECGPYSTKPGYPVPDWPTLLHLYSRMKPGKTILEWMEAHAVHELGIDVRRFTSFGVIKGFLRRVHRWPVLLVGGAEGVGEIVSSSLAPERKRVRSLTGTPVQLGVPTTPPASPSRHQTLLRGRSTHLPAAAATPSMNAEQAYSPPLTPKGSENTSPFGLSPASENTSHLSQHTRSRKPSAAERILEHLRSRDQNRAIVPDSPRNSWLHNMDAQALPSLYNAAGGNYEFTHQPPLLNVPPNSPNVKKMTLAPPRPRISRSPSAPVVRTINGVLSKGSAVTVAPLPYPPDLVNFLDGEHHTDELAVRFQAGWPELERWLVAVGGGDGEGDYGRLCIIHR</sequence>
<dbReference type="Proteomes" id="UP000054988">
    <property type="component" value="Unassembled WGS sequence"/>
</dbReference>
<comment type="caution">
    <text evidence="3">The sequence shown here is derived from an EMBL/GenBank/DDBJ whole genome shotgun (WGS) entry which is preliminary data.</text>
</comment>
<dbReference type="Pfam" id="PF06218">
    <property type="entry name" value="NPR2"/>
    <property type="match status" value="2"/>
</dbReference>
<dbReference type="GO" id="GO:0010508">
    <property type="term" value="P:positive regulation of autophagy"/>
    <property type="evidence" value="ECO:0007669"/>
    <property type="project" value="TreeGrafter"/>
</dbReference>
<name>A0A0W0FLD6_MONRR</name>
<dbReference type="InterPro" id="IPR009348">
    <property type="entry name" value="NPR2-like"/>
</dbReference>
<dbReference type="GO" id="GO:0005774">
    <property type="term" value="C:vacuolar membrane"/>
    <property type="evidence" value="ECO:0007669"/>
    <property type="project" value="TreeGrafter"/>
</dbReference>
<dbReference type="PANTHER" id="PTHR12991">
    <property type="entry name" value="NITROGEN PERMEASE REGULATOR 2/TUMOR SUPPRESSOR CANDIDATE 4"/>
    <property type="match status" value="1"/>
</dbReference>
<dbReference type="GO" id="GO:1904262">
    <property type="term" value="P:negative regulation of TORC1 signaling"/>
    <property type="evidence" value="ECO:0007669"/>
    <property type="project" value="TreeGrafter"/>
</dbReference>
<evidence type="ECO:0000313" key="4">
    <source>
        <dbReference type="Proteomes" id="UP000054988"/>
    </source>
</evidence>
<feature type="region of interest" description="Disordered" evidence="2">
    <location>
        <begin position="406"/>
        <end position="430"/>
    </location>
</feature>
<evidence type="ECO:0000313" key="3">
    <source>
        <dbReference type="EMBL" id="KTB37140.1"/>
    </source>
</evidence>
<gene>
    <name evidence="3" type="ORF">WG66_10310</name>
</gene>